<evidence type="ECO:0000313" key="1">
    <source>
        <dbReference type="EMBL" id="VEA07527.1"/>
    </source>
</evidence>
<dbReference type="Proteomes" id="UP000267858">
    <property type="component" value="Chromosome"/>
</dbReference>
<reference evidence="1 2" key="1">
    <citation type="submission" date="2018-12" db="EMBL/GenBank/DDBJ databases">
        <authorList>
            <consortium name="Pathogen Informatics"/>
        </authorList>
    </citation>
    <scope>NUCLEOTIDE SEQUENCE [LARGE SCALE GENOMIC DNA]</scope>
    <source>
        <strain evidence="1 2">NCTC5773</strain>
    </source>
</reference>
<evidence type="ECO:0000313" key="2">
    <source>
        <dbReference type="Proteomes" id="UP000267858"/>
    </source>
</evidence>
<name>A0A6D2GFJ5_SALER</name>
<gene>
    <name evidence="1" type="ORF">NCTC5773_04792</name>
</gene>
<organism evidence="1 2">
    <name type="scientific">Salmonella enterica subsp. salamae</name>
    <dbReference type="NCBI Taxonomy" id="59202"/>
    <lineage>
        <taxon>Bacteria</taxon>
        <taxon>Pseudomonadati</taxon>
        <taxon>Pseudomonadota</taxon>
        <taxon>Gammaproteobacteria</taxon>
        <taxon>Enterobacterales</taxon>
        <taxon>Enterobacteriaceae</taxon>
        <taxon>Salmonella</taxon>
    </lineage>
</organism>
<protein>
    <submittedName>
        <fullName evidence="1">Baseplate protein</fullName>
    </submittedName>
</protein>
<dbReference type="AlphaFoldDB" id="A0A6D2GFJ5"/>
<sequence length="53" mass="5701">MSTWKRPTRAFKALNVTVDAPLSTFTGDVTVMKKLTWLGGMAGSGGNSNHHSH</sequence>
<dbReference type="EMBL" id="LR134141">
    <property type="protein sequence ID" value="VEA07527.1"/>
    <property type="molecule type" value="Genomic_DNA"/>
</dbReference>
<accession>A0A6D2GFJ5</accession>
<proteinExistence type="predicted"/>